<dbReference type="Proteomes" id="UP000195106">
    <property type="component" value="Unassembled WGS sequence"/>
</dbReference>
<evidence type="ECO:0000313" key="3">
    <source>
        <dbReference type="Proteomes" id="UP000195106"/>
    </source>
</evidence>
<dbReference type="PANTHER" id="PTHR45526:SF1">
    <property type="entry name" value="TRANSCRIPTIONAL REGULATORY PROTEIN DCUR-RELATED"/>
    <property type="match status" value="1"/>
</dbReference>
<accession>A0A251XX58</accession>
<dbReference type="AlphaFoldDB" id="A0A251XX58"/>
<sequence>MLLDIYLPDLPGTAVLLQVRARQPEVDLIVLSAAREPATIDALRARLAGYAARREMLTQENTLRQHEIDSLFSTGGPPPASAPLPKGLSRETARLVASLLDTADPDLSSDECAHALGLSRVAARSYLEYFVSRDLAGVQLRYGHAGRPQRRYRWKEAGQHR</sequence>
<dbReference type="Pfam" id="PF20714">
    <property type="entry name" value="HTH_64"/>
    <property type="match status" value="1"/>
</dbReference>
<dbReference type="Gene3D" id="3.40.50.2300">
    <property type="match status" value="1"/>
</dbReference>
<dbReference type="SUPFAM" id="SSF52172">
    <property type="entry name" value="CheY-like"/>
    <property type="match status" value="1"/>
</dbReference>
<reference evidence="2 3" key="1">
    <citation type="submission" date="2016-08" db="EMBL/GenBank/DDBJ databases">
        <title>Genome sequence of Clavibacter michiganensis spp. strain CASJ009.</title>
        <authorList>
            <person name="Thapa S.P."/>
            <person name="Coaker G."/>
        </authorList>
    </citation>
    <scope>NUCLEOTIDE SEQUENCE [LARGE SCALE GENOMIC DNA]</scope>
    <source>
        <strain evidence="2">CASJ009</strain>
    </source>
</reference>
<dbReference type="InterPro" id="IPR048714">
    <property type="entry name" value="DpiA-like_HTH"/>
</dbReference>
<comment type="caution">
    <text evidence="2">The sequence shown here is derived from an EMBL/GenBank/DDBJ whole genome shotgun (WGS) entry which is preliminary data.</text>
</comment>
<evidence type="ECO:0000313" key="2">
    <source>
        <dbReference type="EMBL" id="OUE09869.1"/>
    </source>
</evidence>
<dbReference type="PANTHER" id="PTHR45526">
    <property type="entry name" value="TRANSCRIPTIONAL REGULATORY PROTEIN DPIA"/>
    <property type="match status" value="1"/>
</dbReference>
<feature type="domain" description="Transcriptional regulatory protein DpiA-like helix-turn-helix" evidence="1">
    <location>
        <begin position="110"/>
        <end position="152"/>
    </location>
</feature>
<protein>
    <submittedName>
        <fullName evidence="2">Transcriptional regulatory protein CitT</fullName>
    </submittedName>
</protein>
<name>A0A251XX58_9MICO</name>
<proteinExistence type="predicted"/>
<dbReference type="EMBL" id="MDHJ01000001">
    <property type="protein sequence ID" value="OUE09869.1"/>
    <property type="molecule type" value="Genomic_DNA"/>
</dbReference>
<dbReference type="GO" id="GO:0000156">
    <property type="term" value="F:phosphorelay response regulator activity"/>
    <property type="evidence" value="ECO:0007669"/>
    <property type="project" value="TreeGrafter"/>
</dbReference>
<dbReference type="InterPro" id="IPR051271">
    <property type="entry name" value="2C-system_Tx_regulators"/>
</dbReference>
<dbReference type="InterPro" id="IPR011006">
    <property type="entry name" value="CheY-like_superfamily"/>
</dbReference>
<gene>
    <name evidence="2" type="primary">citT</name>
    <name evidence="2" type="ORF">CMsap09_13055</name>
</gene>
<evidence type="ECO:0000259" key="1">
    <source>
        <dbReference type="Pfam" id="PF20714"/>
    </source>
</evidence>
<organism evidence="2 3">
    <name type="scientific">Clavibacter michiganensis</name>
    <dbReference type="NCBI Taxonomy" id="28447"/>
    <lineage>
        <taxon>Bacteria</taxon>
        <taxon>Bacillati</taxon>
        <taxon>Actinomycetota</taxon>
        <taxon>Actinomycetes</taxon>
        <taxon>Micrococcales</taxon>
        <taxon>Microbacteriaceae</taxon>
        <taxon>Clavibacter</taxon>
    </lineage>
</organism>